<dbReference type="PANTHER" id="PTHR11471">
    <property type="entry name" value="TUMOR NECROSIS FACTOR FAMILY MEMBER"/>
    <property type="match status" value="1"/>
</dbReference>
<dbReference type="Proteomes" id="UP000264820">
    <property type="component" value="Unplaced"/>
</dbReference>
<sequence length="261" mass="29079">MAEGGVARYPQVFVVDSQAGFFPAPRPVKKTRWTPTGNKFLLLVVALAMLGLVVEGCFVYKLYLITEAFSICVSDPLCRNMSNTRTSAQQVRLNGSNEVHPVPTLLGPKPFAHLICSSDQFGEKNVVQWVDKDGDSITHQMGYKNGRLLVEKDGYYYLYSKVQINAAEVCSLIEHKVMKDTGAYDQSIELMQSKRSRCWTPEPSSVKSSGGEDLWDSYLAGIFHLQSGDQIFVIVDSIRKLRPGPTENFMGAFMISAQKHV</sequence>
<keyword evidence="3" id="KW-0202">Cytokine</keyword>
<comment type="similarity">
    <text evidence="2">Belongs to the tumor necrosis factor family.</text>
</comment>
<dbReference type="GO" id="GO:0005615">
    <property type="term" value="C:extracellular space"/>
    <property type="evidence" value="ECO:0007669"/>
    <property type="project" value="UniProtKB-KW"/>
</dbReference>
<dbReference type="GO" id="GO:0016020">
    <property type="term" value="C:membrane"/>
    <property type="evidence" value="ECO:0007669"/>
    <property type="project" value="UniProtKB-SubCell"/>
</dbReference>
<dbReference type="GO" id="GO:0005164">
    <property type="term" value="F:tumor necrosis factor receptor binding"/>
    <property type="evidence" value="ECO:0007669"/>
    <property type="project" value="InterPro"/>
</dbReference>
<evidence type="ECO:0000313" key="7">
    <source>
        <dbReference type="Ensembl" id="ENSHCOP00000017280.1"/>
    </source>
</evidence>
<dbReference type="SMART" id="SM00207">
    <property type="entry name" value="TNF"/>
    <property type="match status" value="1"/>
</dbReference>
<feature type="transmembrane region" description="Helical" evidence="5">
    <location>
        <begin position="40"/>
        <end position="63"/>
    </location>
</feature>
<evidence type="ECO:0000256" key="1">
    <source>
        <dbReference type="ARBA" id="ARBA00004370"/>
    </source>
</evidence>
<comment type="subcellular location">
    <subcellularLocation>
        <location evidence="1">Membrane</location>
    </subcellularLocation>
</comment>
<dbReference type="Ensembl" id="ENSHCOT00000014223.1">
    <property type="protein sequence ID" value="ENSHCOP00000017280.1"/>
    <property type="gene ID" value="ENSHCOG00000000926.1"/>
</dbReference>
<dbReference type="PROSITE" id="PS50049">
    <property type="entry name" value="THD_2"/>
    <property type="match status" value="1"/>
</dbReference>
<dbReference type="InterPro" id="IPR006052">
    <property type="entry name" value="TNF_dom"/>
</dbReference>
<evidence type="ECO:0000259" key="6">
    <source>
        <dbReference type="PROSITE" id="PS50049"/>
    </source>
</evidence>
<evidence type="ECO:0000256" key="5">
    <source>
        <dbReference type="SAM" id="Phobius"/>
    </source>
</evidence>
<dbReference type="InterPro" id="IPR008983">
    <property type="entry name" value="Tumour_necrosis_fac-like_dom"/>
</dbReference>
<reference evidence="7" key="2">
    <citation type="submission" date="2025-09" db="UniProtKB">
        <authorList>
            <consortium name="Ensembl"/>
        </authorList>
    </citation>
    <scope>IDENTIFICATION</scope>
</reference>
<feature type="domain" description="THD" evidence="6">
    <location>
        <begin position="110"/>
        <end position="255"/>
    </location>
</feature>
<dbReference type="CDD" id="cd00184">
    <property type="entry name" value="TNF"/>
    <property type="match status" value="1"/>
</dbReference>
<keyword evidence="5" id="KW-1133">Transmembrane helix</keyword>
<reference evidence="7" key="1">
    <citation type="submission" date="2025-08" db="UniProtKB">
        <authorList>
            <consortium name="Ensembl"/>
        </authorList>
    </citation>
    <scope>IDENTIFICATION</scope>
</reference>
<dbReference type="AlphaFoldDB" id="A0A3Q3DPJ3"/>
<organism evidence="7 8">
    <name type="scientific">Hippocampus comes</name>
    <name type="common">Tiger tail seahorse</name>
    <dbReference type="NCBI Taxonomy" id="109280"/>
    <lineage>
        <taxon>Eukaryota</taxon>
        <taxon>Metazoa</taxon>
        <taxon>Chordata</taxon>
        <taxon>Craniata</taxon>
        <taxon>Vertebrata</taxon>
        <taxon>Euteleostomi</taxon>
        <taxon>Actinopterygii</taxon>
        <taxon>Neopterygii</taxon>
        <taxon>Teleostei</taxon>
        <taxon>Neoteleostei</taxon>
        <taxon>Acanthomorphata</taxon>
        <taxon>Syngnathiaria</taxon>
        <taxon>Syngnathiformes</taxon>
        <taxon>Syngnathoidei</taxon>
        <taxon>Syngnathidae</taxon>
        <taxon>Hippocampus</taxon>
    </lineage>
</organism>
<dbReference type="PANTHER" id="PTHR11471:SF56">
    <property type="entry name" value="TUMOR NECROSIS FACTOR LIGAND SUPERFAMILY MEMBER 14-LIKE"/>
    <property type="match status" value="1"/>
</dbReference>
<dbReference type="Gene3D" id="2.60.120.40">
    <property type="match status" value="1"/>
</dbReference>
<dbReference type="GO" id="GO:0005125">
    <property type="term" value="F:cytokine activity"/>
    <property type="evidence" value="ECO:0007669"/>
    <property type="project" value="UniProtKB-KW"/>
</dbReference>
<keyword evidence="5" id="KW-0812">Transmembrane</keyword>
<protein>
    <recommendedName>
        <fullName evidence="6">THD domain-containing protein</fullName>
    </recommendedName>
</protein>
<dbReference type="GeneTree" id="ENSGT01060000248544"/>
<evidence type="ECO:0000313" key="8">
    <source>
        <dbReference type="Proteomes" id="UP000264820"/>
    </source>
</evidence>
<dbReference type="GO" id="GO:0006955">
    <property type="term" value="P:immune response"/>
    <property type="evidence" value="ECO:0007669"/>
    <property type="project" value="InterPro"/>
</dbReference>
<evidence type="ECO:0000256" key="3">
    <source>
        <dbReference type="ARBA" id="ARBA00022514"/>
    </source>
</evidence>
<dbReference type="STRING" id="109280.ENSHCOP00000017280"/>
<dbReference type="Pfam" id="PF00229">
    <property type="entry name" value="TNF"/>
    <property type="match status" value="1"/>
</dbReference>
<name>A0A3Q3DPJ3_HIPCM</name>
<dbReference type="OMA" id="HYYLYSK"/>
<keyword evidence="8" id="KW-1185">Reference proteome</keyword>
<evidence type="ECO:0000256" key="4">
    <source>
        <dbReference type="ARBA" id="ARBA00023136"/>
    </source>
</evidence>
<keyword evidence="4 5" id="KW-0472">Membrane</keyword>
<dbReference type="SUPFAM" id="SSF49842">
    <property type="entry name" value="TNF-like"/>
    <property type="match status" value="1"/>
</dbReference>
<evidence type="ECO:0000256" key="2">
    <source>
        <dbReference type="ARBA" id="ARBA00008670"/>
    </source>
</evidence>
<proteinExistence type="inferred from homology"/>
<accession>A0A3Q3DPJ3</accession>